<feature type="chain" id="PRO_5024452345" description="Antistasin-like domain-containing protein" evidence="1">
    <location>
        <begin position="22"/>
        <end position="150"/>
    </location>
</feature>
<name>A0A5N4ACT1_PHOPY</name>
<dbReference type="EMBL" id="VVIM01000008">
    <property type="protein sequence ID" value="KAB0795058.1"/>
    <property type="molecule type" value="Genomic_DNA"/>
</dbReference>
<evidence type="ECO:0000313" key="2">
    <source>
        <dbReference type="EMBL" id="KAB0795058.1"/>
    </source>
</evidence>
<evidence type="ECO:0000256" key="1">
    <source>
        <dbReference type="SAM" id="SignalP"/>
    </source>
</evidence>
<accession>A0A5N4ACT1</accession>
<protein>
    <recommendedName>
        <fullName evidence="4">Antistasin-like domain-containing protein</fullName>
    </recommendedName>
</protein>
<reference evidence="2 3" key="1">
    <citation type="journal article" date="2018" name="Elife">
        <title>Firefly genomes illuminate parallel origins of bioluminescence in beetles.</title>
        <authorList>
            <person name="Fallon T.R."/>
            <person name="Lower S.E."/>
            <person name="Chang C.H."/>
            <person name="Bessho-Uehara M."/>
            <person name="Martin G.J."/>
            <person name="Bewick A.J."/>
            <person name="Behringer M."/>
            <person name="Debat H.J."/>
            <person name="Wong I."/>
            <person name="Day J.C."/>
            <person name="Suvorov A."/>
            <person name="Silva C.J."/>
            <person name="Stanger-Hall K.F."/>
            <person name="Hall D.W."/>
            <person name="Schmitz R.J."/>
            <person name="Nelson D.R."/>
            <person name="Lewis S.M."/>
            <person name="Shigenobu S."/>
            <person name="Bybee S.M."/>
            <person name="Larracuente A.M."/>
            <person name="Oba Y."/>
            <person name="Weng J.K."/>
        </authorList>
    </citation>
    <scope>NUCLEOTIDE SEQUENCE [LARGE SCALE GENOMIC DNA]</scope>
    <source>
        <strain evidence="2">1611_PpyrPB1</strain>
        <tissue evidence="2">Whole body</tissue>
    </source>
</reference>
<feature type="signal peptide" evidence="1">
    <location>
        <begin position="1"/>
        <end position="21"/>
    </location>
</feature>
<proteinExistence type="predicted"/>
<keyword evidence="3" id="KW-1185">Reference proteome</keyword>
<dbReference type="InParanoid" id="A0A5N4ACT1"/>
<gene>
    <name evidence="2" type="ORF">PPYR_11897</name>
</gene>
<dbReference type="AlphaFoldDB" id="A0A5N4ACT1"/>
<keyword evidence="1" id="KW-0732">Signal</keyword>
<dbReference type="Proteomes" id="UP000327044">
    <property type="component" value="Unassembled WGS sequence"/>
</dbReference>
<evidence type="ECO:0000313" key="3">
    <source>
        <dbReference type="Proteomes" id="UP000327044"/>
    </source>
</evidence>
<sequence>MMLVKFLYLVYLVVPLGIVRCGSDKIIKPILACRLCDPSPLCLYGEDFDQYGCPTCNCSDPCKGHICLENEVCIIEDLICTNPPCGIKPKCVCNLRCPYGYETECSGCQVCKCKHPCRDIVCPSGQYCAVEFTNCTKISCFPTPVCEYMI</sequence>
<evidence type="ECO:0008006" key="4">
    <source>
        <dbReference type="Google" id="ProtNLM"/>
    </source>
</evidence>
<comment type="caution">
    <text evidence="2">The sequence shown here is derived from an EMBL/GenBank/DDBJ whole genome shotgun (WGS) entry which is preliminary data.</text>
</comment>
<organism evidence="2 3">
    <name type="scientific">Photinus pyralis</name>
    <name type="common">Common eastern firefly</name>
    <name type="synonym">Lampyris pyralis</name>
    <dbReference type="NCBI Taxonomy" id="7054"/>
    <lineage>
        <taxon>Eukaryota</taxon>
        <taxon>Metazoa</taxon>
        <taxon>Ecdysozoa</taxon>
        <taxon>Arthropoda</taxon>
        <taxon>Hexapoda</taxon>
        <taxon>Insecta</taxon>
        <taxon>Pterygota</taxon>
        <taxon>Neoptera</taxon>
        <taxon>Endopterygota</taxon>
        <taxon>Coleoptera</taxon>
        <taxon>Polyphaga</taxon>
        <taxon>Elateriformia</taxon>
        <taxon>Elateroidea</taxon>
        <taxon>Lampyridae</taxon>
        <taxon>Lampyrinae</taxon>
        <taxon>Photinus</taxon>
    </lineage>
</organism>